<sequence>MSALIIPELIEQVAAYLSIRDLPQCVRVNKTWNTLLTPLLWRTILPFPYQLAEREFCDLWIYPASQGALFSTPLEADCCSAHQPPPPPPPPAPMMEEYYDSDKLHSLHVTSIDPSWVSALAASEFLKRLEFHFVNTATVRLLGTALKDGLPHLDEIKLYGDTWDVKDIDLAPKLSACLEILASSPKLHTFVTLRGDPPQDIEVPQFPILLADEFIDLEPLTGQLKPWLCESTLQNFRAKIARIPRPEITKTFQGHSLQKWMVLEEAYLGQGQEYQRQAYQRLARLSRLERLELGYEDRDFCEECRLMATESTVEQWDDEHYQYTYLEMRLRSGWTTGGVEGVESVECYADDCELAEVETDEQIQLFC</sequence>
<dbReference type="OrthoDB" id="2437929at2759"/>
<proteinExistence type="predicted"/>
<name>A0A9P7XVR8_9FUNG</name>
<dbReference type="EMBL" id="JAHRHY010000006">
    <property type="protein sequence ID" value="KAG9068329.1"/>
    <property type="molecule type" value="Genomic_DNA"/>
</dbReference>
<protein>
    <recommendedName>
        <fullName evidence="1">F-box domain-containing protein</fullName>
    </recommendedName>
</protein>
<comment type="caution">
    <text evidence="2">The sequence shown here is derived from an EMBL/GenBank/DDBJ whole genome shotgun (WGS) entry which is preliminary data.</text>
</comment>
<reference evidence="2" key="1">
    <citation type="submission" date="2021-06" db="EMBL/GenBank/DDBJ databases">
        <title>Genome Sequence of Mortierella hyaline Strain SCG-10, a Cold-Adapted, Nitrate-Reducing Fungus Isolated from Soil in Minnesota, USA.</title>
        <authorList>
            <person name="Aldossari N."/>
        </authorList>
    </citation>
    <scope>NUCLEOTIDE SEQUENCE</scope>
    <source>
        <strain evidence="2">SCG-10</strain>
    </source>
</reference>
<organism evidence="2 3">
    <name type="scientific">Linnemannia hyalina</name>
    <dbReference type="NCBI Taxonomy" id="64524"/>
    <lineage>
        <taxon>Eukaryota</taxon>
        <taxon>Fungi</taxon>
        <taxon>Fungi incertae sedis</taxon>
        <taxon>Mucoromycota</taxon>
        <taxon>Mortierellomycotina</taxon>
        <taxon>Mortierellomycetes</taxon>
        <taxon>Mortierellales</taxon>
        <taxon>Mortierellaceae</taxon>
        <taxon>Linnemannia</taxon>
    </lineage>
</organism>
<feature type="domain" description="F-box" evidence="1">
    <location>
        <begin position="7"/>
        <end position="44"/>
    </location>
</feature>
<dbReference type="AlphaFoldDB" id="A0A9P7XVR8"/>
<gene>
    <name evidence="2" type="ORF">KI688_010595</name>
</gene>
<dbReference type="SUPFAM" id="SSF81383">
    <property type="entry name" value="F-box domain"/>
    <property type="match status" value="1"/>
</dbReference>
<dbReference type="Gene3D" id="1.20.1280.50">
    <property type="match status" value="1"/>
</dbReference>
<dbReference type="InterPro" id="IPR001810">
    <property type="entry name" value="F-box_dom"/>
</dbReference>
<dbReference type="Proteomes" id="UP000707451">
    <property type="component" value="Unassembled WGS sequence"/>
</dbReference>
<dbReference type="Pfam" id="PF12937">
    <property type="entry name" value="F-box-like"/>
    <property type="match status" value="1"/>
</dbReference>
<dbReference type="InterPro" id="IPR036047">
    <property type="entry name" value="F-box-like_dom_sf"/>
</dbReference>
<keyword evidence="3" id="KW-1185">Reference proteome</keyword>
<evidence type="ECO:0000313" key="3">
    <source>
        <dbReference type="Proteomes" id="UP000707451"/>
    </source>
</evidence>
<accession>A0A9P7XVR8</accession>
<evidence type="ECO:0000259" key="1">
    <source>
        <dbReference type="Pfam" id="PF12937"/>
    </source>
</evidence>
<evidence type="ECO:0000313" key="2">
    <source>
        <dbReference type="EMBL" id="KAG9068329.1"/>
    </source>
</evidence>